<keyword evidence="3" id="KW-1185">Reference proteome</keyword>
<evidence type="ECO:0000256" key="1">
    <source>
        <dbReference type="SAM" id="MobiDB-lite"/>
    </source>
</evidence>
<dbReference type="EMBL" id="CATQJL010000305">
    <property type="protein sequence ID" value="CAJ0602876.1"/>
    <property type="molecule type" value="Genomic_DNA"/>
</dbReference>
<name>A0AA36H329_CYLNA</name>
<feature type="region of interest" description="Disordered" evidence="1">
    <location>
        <begin position="39"/>
        <end position="62"/>
    </location>
</feature>
<feature type="compositionally biased region" description="Basic and acidic residues" evidence="1">
    <location>
        <begin position="47"/>
        <end position="61"/>
    </location>
</feature>
<dbReference type="AlphaFoldDB" id="A0AA36H329"/>
<evidence type="ECO:0000313" key="2">
    <source>
        <dbReference type="EMBL" id="CAJ0602876.1"/>
    </source>
</evidence>
<reference evidence="2" key="1">
    <citation type="submission" date="2023-07" db="EMBL/GenBank/DDBJ databases">
        <authorList>
            <consortium name="CYATHOMIX"/>
        </authorList>
    </citation>
    <scope>NUCLEOTIDE SEQUENCE</scope>
    <source>
        <strain evidence="2">N/A</strain>
    </source>
</reference>
<comment type="caution">
    <text evidence="2">The sequence shown here is derived from an EMBL/GenBank/DDBJ whole genome shotgun (WGS) entry which is preliminary data.</text>
</comment>
<dbReference type="Proteomes" id="UP001176961">
    <property type="component" value="Unassembled WGS sequence"/>
</dbReference>
<organism evidence="2 3">
    <name type="scientific">Cylicocyclus nassatus</name>
    <name type="common">Nematode worm</name>
    <dbReference type="NCBI Taxonomy" id="53992"/>
    <lineage>
        <taxon>Eukaryota</taxon>
        <taxon>Metazoa</taxon>
        <taxon>Ecdysozoa</taxon>
        <taxon>Nematoda</taxon>
        <taxon>Chromadorea</taxon>
        <taxon>Rhabditida</taxon>
        <taxon>Rhabditina</taxon>
        <taxon>Rhabditomorpha</taxon>
        <taxon>Strongyloidea</taxon>
        <taxon>Strongylidae</taxon>
        <taxon>Cylicocyclus</taxon>
    </lineage>
</organism>
<protein>
    <submittedName>
        <fullName evidence="2">Uncharacterized protein</fullName>
    </submittedName>
</protein>
<proteinExistence type="predicted"/>
<accession>A0AA36H329</accession>
<gene>
    <name evidence="2" type="ORF">CYNAS_LOCUS14859</name>
</gene>
<sequence>MDRARIRNPIVHMRCPFAITFGIVVRSCHREAAAANIGEDDVDEEFGEKSDEKEHEDENRRVSWYRGSKTRKTVPNTLKIMNAPITVPAKRMAQNETTQ</sequence>
<evidence type="ECO:0000313" key="3">
    <source>
        <dbReference type="Proteomes" id="UP001176961"/>
    </source>
</evidence>